<keyword evidence="4" id="KW-1185">Reference proteome</keyword>
<gene>
    <name evidence="3" type="ORF">DFQ14_11254</name>
</gene>
<evidence type="ECO:0000313" key="4">
    <source>
        <dbReference type="Proteomes" id="UP000253495"/>
    </source>
</evidence>
<dbReference type="Gene3D" id="1.10.1660.10">
    <property type="match status" value="1"/>
</dbReference>
<evidence type="ECO:0000256" key="1">
    <source>
        <dbReference type="ARBA" id="ARBA00023125"/>
    </source>
</evidence>
<protein>
    <submittedName>
        <fullName evidence="3">DNA-binding transcriptional MerR regulator</fullName>
    </submittedName>
</protein>
<name>A0A368VG94_9ACTN</name>
<evidence type="ECO:0000313" key="3">
    <source>
        <dbReference type="EMBL" id="RCW40175.1"/>
    </source>
</evidence>
<dbReference type="Proteomes" id="UP000253495">
    <property type="component" value="Unassembled WGS sequence"/>
</dbReference>
<dbReference type="CDD" id="cd00592">
    <property type="entry name" value="HTH_MerR-like"/>
    <property type="match status" value="1"/>
</dbReference>
<dbReference type="PRINTS" id="PR00040">
    <property type="entry name" value="HTHMERR"/>
</dbReference>
<dbReference type="PANTHER" id="PTHR30204:SF93">
    <property type="entry name" value="HTH MERR-TYPE DOMAIN-CONTAINING PROTEIN"/>
    <property type="match status" value="1"/>
</dbReference>
<dbReference type="SMART" id="SM00422">
    <property type="entry name" value="HTH_MERR"/>
    <property type="match status" value="1"/>
</dbReference>
<dbReference type="EMBL" id="QPJC01000012">
    <property type="protein sequence ID" value="RCW40175.1"/>
    <property type="molecule type" value="Genomic_DNA"/>
</dbReference>
<dbReference type="SUPFAM" id="SSF46955">
    <property type="entry name" value="Putative DNA-binding domain"/>
    <property type="match status" value="1"/>
</dbReference>
<evidence type="ECO:0000259" key="2">
    <source>
        <dbReference type="PROSITE" id="PS50937"/>
    </source>
</evidence>
<dbReference type="InterPro" id="IPR000551">
    <property type="entry name" value="MerR-type_HTH_dom"/>
</dbReference>
<sequence>MNPVDDTAPPQDRLYTIGELAHRTGLPVKTIRFYSDSGVVPPTDRTHSGYRLYDIEAVTRLELVRTLRELGAGLDDIHHVLSSRTTLGHLARTHLDLVENQLRQLTTRRAVLRAVVKQDSTTEEVRLMHELAKMSDEERDRIIDEFWDEVTEGLNVNPEFVAWMRSAKPHLPDNPSTEQVEAWIELAELVNDRSFRDSVRSMSAEQARIRDAGQEYDFSQGRVEESWDVMDEITEMRQAGTAPDSQQARALVGRFASMVAHDRATDDDARFRSTLADEFEQHDLRQIRYWELLATINGWPKRGMLSAEDTTWLVAALRTSAK</sequence>
<organism evidence="3 4">
    <name type="scientific">Halopolyspora algeriensis</name>
    <dbReference type="NCBI Taxonomy" id="1500506"/>
    <lineage>
        <taxon>Bacteria</taxon>
        <taxon>Bacillati</taxon>
        <taxon>Actinomycetota</taxon>
        <taxon>Actinomycetes</taxon>
        <taxon>Actinomycetes incertae sedis</taxon>
        <taxon>Halopolyspora</taxon>
    </lineage>
</organism>
<accession>A0A368VG94</accession>
<dbReference type="GO" id="GO:0003700">
    <property type="term" value="F:DNA-binding transcription factor activity"/>
    <property type="evidence" value="ECO:0007669"/>
    <property type="project" value="InterPro"/>
</dbReference>
<dbReference type="InterPro" id="IPR047057">
    <property type="entry name" value="MerR_fam"/>
</dbReference>
<dbReference type="PROSITE" id="PS50937">
    <property type="entry name" value="HTH_MERR_2"/>
    <property type="match status" value="1"/>
</dbReference>
<dbReference type="PANTHER" id="PTHR30204">
    <property type="entry name" value="REDOX-CYCLING DRUG-SENSING TRANSCRIPTIONAL ACTIVATOR SOXR"/>
    <property type="match status" value="1"/>
</dbReference>
<comment type="caution">
    <text evidence="3">The sequence shown here is derived from an EMBL/GenBank/DDBJ whole genome shotgun (WGS) entry which is preliminary data.</text>
</comment>
<feature type="domain" description="HTH merR-type" evidence="2">
    <location>
        <begin position="14"/>
        <end position="83"/>
    </location>
</feature>
<dbReference type="InterPro" id="IPR009061">
    <property type="entry name" value="DNA-bd_dom_put_sf"/>
</dbReference>
<reference evidence="3 4" key="1">
    <citation type="submission" date="2018-07" db="EMBL/GenBank/DDBJ databases">
        <title>Genomic Encyclopedia of Type Strains, Phase III (KMG-III): the genomes of soil and plant-associated and newly described type strains.</title>
        <authorList>
            <person name="Whitman W."/>
        </authorList>
    </citation>
    <scope>NUCLEOTIDE SEQUENCE [LARGE SCALE GENOMIC DNA]</scope>
    <source>
        <strain evidence="3 4">CECT 8575</strain>
    </source>
</reference>
<dbReference type="Pfam" id="PF13411">
    <property type="entry name" value="MerR_1"/>
    <property type="match status" value="1"/>
</dbReference>
<dbReference type="GO" id="GO:0003677">
    <property type="term" value="F:DNA binding"/>
    <property type="evidence" value="ECO:0007669"/>
    <property type="project" value="UniProtKB-KW"/>
</dbReference>
<dbReference type="AlphaFoldDB" id="A0A368VG94"/>
<proteinExistence type="predicted"/>
<keyword evidence="1 3" id="KW-0238">DNA-binding</keyword>